<dbReference type="InterPro" id="IPR027417">
    <property type="entry name" value="P-loop_NTPase"/>
</dbReference>
<dbReference type="InterPro" id="IPR010488">
    <property type="entry name" value="Zeta_toxin_domain"/>
</dbReference>
<comment type="catalytic activity">
    <reaction evidence="6">
        <text>UDP-N-acetyl-alpha-D-glucosamine + ATP = UDP-N-acetyl-alpha-D-glucosamine 3'-phosphate + ADP + H(+)</text>
        <dbReference type="Rhea" id="RHEA:32671"/>
        <dbReference type="ChEBI" id="CHEBI:15378"/>
        <dbReference type="ChEBI" id="CHEBI:30616"/>
        <dbReference type="ChEBI" id="CHEBI:57705"/>
        <dbReference type="ChEBI" id="CHEBI:64353"/>
        <dbReference type="ChEBI" id="CHEBI:456216"/>
        <dbReference type="EC" id="2.7.1.176"/>
    </reaction>
</comment>
<reference evidence="9" key="1">
    <citation type="submission" date="2022-06" db="EMBL/GenBank/DDBJ databases">
        <authorList>
            <person name="Ping M."/>
        </authorList>
    </citation>
    <scope>NUCLEOTIDE SEQUENCE</scope>
    <source>
        <strain evidence="9">JCM11759T</strain>
    </source>
</reference>
<feature type="compositionally biased region" description="Basic and acidic residues" evidence="7">
    <location>
        <begin position="369"/>
        <end position="420"/>
    </location>
</feature>
<comment type="similarity">
    <text evidence="1">Belongs to the zeta toxin family.</text>
</comment>
<feature type="compositionally biased region" description="Basic and acidic residues" evidence="7">
    <location>
        <begin position="216"/>
        <end position="285"/>
    </location>
</feature>
<keyword evidence="4" id="KW-0067">ATP-binding</keyword>
<keyword evidence="10" id="KW-1185">Reference proteome</keyword>
<accession>A0ABY5DBH6</accession>
<dbReference type="EC" id="2.7.1.176" evidence="2"/>
<dbReference type="SUPFAM" id="SSF52540">
    <property type="entry name" value="P-loop containing nucleoside triphosphate hydrolases"/>
    <property type="match status" value="1"/>
</dbReference>
<evidence type="ECO:0000256" key="3">
    <source>
        <dbReference type="ARBA" id="ARBA00022741"/>
    </source>
</evidence>
<evidence type="ECO:0000256" key="7">
    <source>
        <dbReference type="SAM" id="MobiDB-lite"/>
    </source>
</evidence>
<dbReference type="EMBL" id="CP099837">
    <property type="protein sequence ID" value="USY21315.1"/>
    <property type="molecule type" value="Genomic_DNA"/>
</dbReference>
<name>A0ABY5DBH6_9ACTN</name>
<keyword evidence="3" id="KW-0547">Nucleotide-binding</keyword>
<dbReference type="Pfam" id="PF06414">
    <property type="entry name" value="Zeta_toxin"/>
    <property type="match status" value="1"/>
</dbReference>
<dbReference type="Proteomes" id="UP001055940">
    <property type="component" value="Chromosome"/>
</dbReference>
<feature type="domain" description="Zeta toxin" evidence="8">
    <location>
        <begin position="8"/>
        <end position="197"/>
    </location>
</feature>
<feature type="compositionally biased region" description="Basic and acidic residues" evidence="7">
    <location>
        <begin position="1"/>
        <end position="13"/>
    </location>
</feature>
<evidence type="ECO:0000313" key="10">
    <source>
        <dbReference type="Proteomes" id="UP001055940"/>
    </source>
</evidence>
<feature type="region of interest" description="Disordered" evidence="7">
    <location>
        <begin position="1"/>
        <end position="28"/>
    </location>
</feature>
<dbReference type="Gene3D" id="3.40.50.300">
    <property type="entry name" value="P-loop containing nucleotide triphosphate hydrolases"/>
    <property type="match status" value="1"/>
</dbReference>
<evidence type="ECO:0000259" key="8">
    <source>
        <dbReference type="Pfam" id="PF06414"/>
    </source>
</evidence>
<gene>
    <name evidence="9" type="ORF">NE857_06765</name>
</gene>
<proteinExistence type="inferred from homology"/>
<evidence type="ECO:0000313" key="9">
    <source>
        <dbReference type="EMBL" id="USY21315.1"/>
    </source>
</evidence>
<evidence type="ECO:0000256" key="4">
    <source>
        <dbReference type="ARBA" id="ARBA00022840"/>
    </source>
</evidence>
<dbReference type="RefSeq" id="WP_254420231.1">
    <property type="nucleotide sequence ID" value="NZ_BAAAJB010000001.1"/>
</dbReference>
<evidence type="ECO:0000256" key="5">
    <source>
        <dbReference type="ARBA" id="ARBA00032897"/>
    </source>
</evidence>
<evidence type="ECO:0000256" key="6">
    <source>
        <dbReference type="ARBA" id="ARBA00048178"/>
    </source>
</evidence>
<protein>
    <recommendedName>
        <fullName evidence="5">UDP-N-acetylglucosamine kinase</fullName>
        <ecNumber evidence="2">2.7.1.176</ecNumber>
    </recommendedName>
    <alternativeName>
        <fullName evidence="5">UDP-N-acetylglucosamine kinase</fullName>
    </alternativeName>
</protein>
<sequence length="420" mass="46813">MDLPDRSPDERPRAVIIGGQQGAGKTTTQKIVHGELGGSRVALYDGDDNAKSHPHYEEIAREHPSEGHGMAEGYLPDDLHQRCMDHLRAGETKYDVVASHPLGRKDWAESWVKGFSDEGYHTSVAFVATHESNSLLGTADRYQKGRDRQGHGRWAERATHDRTYAEIPNVAHHLESEGLVDSIYVTDRDGGLLYENHRGPDGQMVDPLGARDAIVEERSRPPTQAETDRFESRVAYLRDPERLGPDREAEQVSDRVLSRNDDAERLHEQSREASENQGVRERPDRGLAQSLREQVETGRQQSAERTGPGSPETPKAPEAQGQRAHEPASSPDPEPTHHRSFEGAAASDAPDPEANPKPDPVSSLEPEALDSKLQRIREAREERKSQEAQGDRGEQRESEPERDRGRDESAAGREDPEPER</sequence>
<organism evidence="9 10">
    <name type="scientific">Nocardiopsis exhalans</name>
    <dbReference type="NCBI Taxonomy" id="163604"/>
    <lineage>
        <taxon>Bacteria</taxon>
        <taxon>Bacillati</taxon>
        <taxon>Actinomycetota</taxon>
        <taxon>Actinomycetes</taxon>
        <taxon>Streptosporangiales</taxon>
        <taxon>Nocardiopsidaceae</taxon>
        <taxon>Nocardiopsis</taxon>
    </lineage>
</organism>
<evidence type="ECO:0000256" key="1">
    <source>
        <dbReference type="ARBA" id="ARBA00009104"/>
    </source>
</evidence>
<feature type="region of interest" description="Disordered" evidence="7">
    <location>
        <begin position="216"/>
        <end position="420"/>
    </location>
</feature>
<evidence type="ECO:0000256" key="2">
    <source>
        <dbReference type="ARBA" id="ARBA00011963"/>
    </source>
</evidence>